<feature type="transmembrane region" description="Helical" evidence="1">
    <location>
        <begin position="197"/>
        <end position="220"/>
    </location>
</feature>
<dbReference type="EMBL" id="GL377309">
    <property type="protein sequence ID" value="EFI94903.1"/>
    <property type="molecule type" value="Genomic_DNA"/>
</dbReference>
<feature type="transmembrane region" description="Helical" evidence="1">
    <location>
        <begin position="12"/>
        <end position="38"/>
    </location>
</feature>
<proteinExistence type="predicted"/>
<protein>
    <submittedName>
        <fullName evidence="2">Uncharacterized protein</fullName>
    </submittedName>
</protein>
<feature type="transmembrane region" description="Helical" evidence="1">
    <location>
        <begin position="124"/>
        <end position="141"/>
    </location>
</feature>
<feature type="transmembrane region" description="Helical" evidence="1">
    <location>
        <begin position="94"/>
        <end position="117"/>
    </location>
</feature>
<keyword evidence="1" id="KW-0472">Membrane</keyword>
<feature type="non-terminal residue" evidence="2">
    <location>
        <position position="290"/>
    </location>
</feature>
<dbReference type="HOGENOM" id="CLU_960281_0_0_1"/>
<accession>D8QCC0</accession>
<evidence type="ECO:0000313" key="3">
    <source>
        <dbReference type="Proteomes" id="UP000007431"/>
    </source>
</evidence>
<keyword evidence="1" id="KW-1133">Transmembrane helix</keyword>
<keyword evidence="3" id="KW-1185">Reference proteome</keyword>
<feature type="transmembrane region" description="Helical" evidence="1">
    <location>
        <begin position="153"/>
        <end position="176"/>
    </location>
</feature>
<evidence type="ECO:0000313" key="2">
    <source>
        <dbReference type="EMBL" id="EFI94903.1"/>
    </source>
</evidence>
<sequence length="290" mass="32380">MANSLTAEDMAFYKLAILDVGIDFLFYGMQIAIYLAVISASIRGGTRPRCAIILTTSVFLSSTLEVIMGFMFIFAQIPRSDGDNATLRLLGLNAPAQLFVIFNFLASDAVVVWRAWVLWPDSRVAKGILISVVFNFVWQTVHWREEQTRAFTLTIWLPLLLTNMVATCLVALQVWHYRRDISSALGQWRKTTRVEKVLILLLDSGLVYCLILGTSLAVTFKVVKHGNPAYRITLNIATSAYHNIRRHLSDLYRCRGRGAAIDGVFPSAEHTGISADAVCETGARRWHAPA</sequence>
<dbReference type="InParanoid" id="D8QCC0"/>
<gene>
    <name evidence="2" type="ORF">SCHCODRAFT_111518</name>
</gene>
<reference evidence="2 3" key="1">
    <citation type="journal article" date="2010" name="Nat. Biotechnol.">
        <title>Genome sequence of the model mushroom Schizophyllum commune.</title>
        <authorList>
            <person name="Ohm R.A."/>
            <person name="de Jong J.F."/>
            <person name="Lugones L.G."/>
            <person name="Aerts A."/>
            <person name="Kothe E."/>
            <person name="Stajich J.E."/>
            <person name="de Vries R.P."/>
            <person name="Record E."/>
            <person name="Levasseur A."/>
            <person name="Baker S.E."/>
            <person name="Bartholomew K.A."/>
            <person name="Coutinho P.M."/>
            <person name="Erdmann S."/>
            <person name="Fowler T.J."/>
            <person name="Gathman A.C."/>
            <person name="Lombard V."/>
            <person name="Henrissat B."/>
            <person name="Knabe N."/>
            <person name="Kuees U."/>
            <person name="Lilly W.W."/>
            <person name="Lindquist E."/>
            <person name="Lucas S."/>
            <person name="Magnuson J.K."/>
            <person name="Piumi F."/>
            <person name="Raudaskoski M."/>
            <person name="Salamov A."/>
            <person name="Schmutz J."/>
            <person name="Schwarze F.W.M.R."/>
            <person name="vanKuyk P.A."/>
            <person name="Horton J.S."/>
            <person name="Grigoriev I.V."/>
            <person name="Woesten H.A.B."/>
        </authorList>
    </citation>
    <scope>NUCLEOTIDE SEQUENCE [LARGE SCALE GENOMIC DNA]</scope>
    <source>
        <strain evidence="3">H4-8 / FGSC 9210</strain>
    </source>
</reference>
<feature type="transmembrane region" description="Helical" evidence="1">
    <location>
        <begin position="50"/>
        <end position="74"/>
    </location>
</feature>
<dbReference type="VEuPathDB" id="FungiDB:SCHCODRAFT_02511784"/>
<evidence type="ECO:0000256" key="1">
    <source>
        <dbReference type="SAM" id="Phobius"/>
    </source>
</evidence>
<dbReference type="AlphaFoldDB" id="D8QCC0"/>
<organism evidence="3">
    <name type="scientific">Schizophyllum commune (strain H4-8 / FGSC 9210)</name>
    <name type="common">Split gill fungus</name>
    <dbReference type="NCBI Taxonomy" id="578458"/>
    <lineage>
        <taxon>Eukaryota</taxon>
        <taxon>Fungi</taxon>
        <taxon>Dikarya</taxon>
        <taxon>Basidiomycota</taxon>
        <taxon>Agaricomycotina</taxon>
        <taxon>Agaricomycetes</taxon>
        <taxon>Agaricomycetidae</taxon>
        <taxon>Agaricales</taxon>
        <taxon>Schizophyllaceae</taxon>
        <taxon>Schizophyllum</taxon>
    </lineage>
</organism>
<keyword evidence="1" id="KW-0812">Transmembrane</keyword>
<dbReference type="Proteomes" id="UP000007431">
    <property type="component" value="Unassembled WGS sequence"/>
</dbReference>
<name>D8QCC0_SCHCM</name>